<evidence type="ECO:0000259" key="1">
    <source>
        <dbReference type="Pfam" id="PF13545"/>
    </source>
</evidence>
<evidence type="ECO:0000313" key="2">
    <source>
        <dbReference type="EMBL" id="QPB08652.1"/>
    </source>
</evidence>
<reference evidence="2" key="1">
    <citation type="submission" date="2020-07" db="EMBL/GenBank/DDBJ databases">
        <title>Complete genome sequence of Burkholderia cenocepacia myophage Mica.</title>
        <authorList>
            <person name="Garcia J.A."/>
            <person name="Yao G.W."/>
            <person name="Guadalupe Vizoso-Pinto M."/>
            <person name="Gonzalez C."/>
            <person name="Liu M.L."/>
            <person name="Gill J."/>
        </authorList>
    </citation>
    <scope>NUCLEOTIDE SEQUENCE</scope>
</reference>
<dbReference type="GO" id="GO:0003677">
    <property type="term" value="F:DNA binding"/>
    <property type="evidence" value="ECO:0007669"/>
    <property type="project" value="InterPro"/>
</dbReference>
<evidence type="ECO:0000313" key="3">
    <source>
        <dbReference type="Proteomes" id="UP000663491"/>
    </source>
</evidence>
<protein>
    <submittedName>
        <fullName evidence="2">Helix-turn-helix domain-containing transcriptional regulator</fullName>
    </submittedName>
</protein>
<dbReference type="InterPro" id="IPR036388">
    <property type="entry name" value="WH-like_DNA-bd_sf"/>
</dbReference>
<sequence length="135" mass="14685">MPIPRGVIVSRLVLALVKKISCDLLHDDRFGTRADDVVLCCAIFIGLGENKPMTASKLAEYAGMPRPTVIRKLRELESAGLVRQLSNKRVILVGDMVGTEAARVATDVFTQIINSAAKNLSKLDSAAIAGRRRRN</sequence>
<gene>
    <name evidence="2" type="ORF">CPT_Mica_040</name>
</gene>
<dbReference type="InterPro" id="IPR036390">
    <property type="entry name" value="WH_DNA-bd_sf"/>
</dbReference>
<dbReference type="InterPro" id="IPR011991">
    <property type="entry name" value="ArsR-like_HTH"/>
</dbReference>
<dbReference type="SUPFAM" id="SSF46785">
    <property type="entry name" value="Winged helix' DNA-binding domain"/>
    <property type="match status" value="1"/>
</dbReference>
<dbReference type="Gene3D" id="1.10.10.10">
    <property type="entry name" value="Winged helix-like DNA-binding domain superfamily/Winged helix DNA-binding domain"/>
    <property type="match status" value="1"/>
</dbReference>
<keyword evidence="3" id="KW-1185">Reference proteome</keyword>
<dbReference type="Pfam" id="PF13545">
    <property type="entry name" value="HTH_Crp_2"/>
    <property type="match status" value="1"/>
</dbReference>
<proteinExistence type="predicted"/>
<accession>A0A873WI60</accession>
<dbReference type="InterPro" id="IPR012318">
    <property type="entry name" value="HTH_CRP"/>
</dbReference>
<feature type="domain" description="HTH crp-type" evidence="1">
    <location>
        <begin position="51"/>
        <end position="95"/>
    </location>
</feature>
<name>A0A873WI60_9CAUD</name>
<dbReference type="Proteomes" id="UP000663491">
    <property type="component" value="Segment"/>
</dbReference>
<organism evidence="2 3">
    <name type="scientific">Burkholderia phage Mica</name>
    <dbReference type="NCBI Taxonomy" id="2767579"/>
    <lineage>
        <taxon>Viruses</taxon>
        <taxon>Duplodnaviria</taxon>
        <taxon>Heunggongvirae</taxon>
        <taxon>Uroviricota</taxon>
        <taxon>Caudoviricetes</taxon>
        <taxon>Micavirus</taxon>
        <taxon>Micavirus Mica</taxon>
    </lineage>
</organism>
<dbReference type="CDD" id="cd00090">
    <property type="entry name" value="HTH_ARSR"/>
    <property type="match status" value="1"/>
</dbReference>
<dbReference type="EMBL" id="MT701586">
    <property type="protein sequence ID" value="QPB08652.1"/>
    <property type="molecule type" value="Genomic_DNA"/>
</dbReference>
<dbReference type="GO" id="GO:0006355">
    <property type="term" value="P:regulation of DNA-templated transcription"/>
    <property type="evidence" value="ECO:0007669"/>
    <property type="project" value="InterPro"/>
</dbReference>